<dbReference type="PANTHER" id="PTHR12444:SF4">
    <property type="entry name" value="PROTEIN EFR3 HOMOLOG B"/>
    <property type="match status" value="1"/>
</dbReference>
<sequence>DNIFPEDPEDGLVKANMEKLTFYALSAPEKLDRIGAYLSERLSRDVARHRYGYVCIAMEALDQLLMACHCQSINLFVESFLKMVRKLLESDKPSLQILGTNSFVKFANIEEDTPSYHRSYDFFVSRFSEMCHSGYEDPDIRTKIRMAGIKGLQGVVRKTVNDELQANIWDPQHMDKIVPSLLFNLQSGERTESRSPSPLQASEKEKESPVELTERCFRELLGRAAYGNIKNAVTPVLMHLDNHSLWEGKTFAVRCFKIIMYSIQSQHSHLVIQQLLGHLDANSKNSATVRAGIVEVLLEAAAIAASGSVGPTVLEVFNTLLRQLRLSVDYELTGSYDGSTNIGTKIIKAHEERQLQEAVIRTIGSFANTLPTYQRSEVMLFIMGKIPVPGIHLTLPSSDSGPEGTRMIQVMLLKSLVQVTAGFQTTNMLTALPSSFLEPLLSFSLTEDPEVRLLVLQILLSLIDRHENRPKFANMSSISDISVLKLKVDKFDNLFRLLNNIPHAQQLYRHIYLGCKEESSGREHYETLFALLGLLSVELANEEVVVDLIRLALALQDLALSTDEALPVYNRCAVHALVAAYLNLICQLTTVPAFCQHIHEVIEVRQKESPYLLPEAVFVDSPKYVPAATHKLEGSVLFLQSKITESLGGSGYNTERLATPYVPQYTDEDRLSKRKSIGETISLQVEVESRNSPEKEERTPAEEITFETLKNAIVDSVGMEEQERERRRQVVEKFQKAPFEEIAAHCGARATQLQSKLNQIFEITIRPPPSPSGTISSGYGQSQSRSVPIYEMKFPDLCVY</sequence>
<dbReference type="SUPFAM" id="SSF48371">
    <property type="entry name" value="ARM repeat"/>
    <property type="match status" value="1"/>
</dbReference>
<keyword evidence="4" id="KW-1185">Reference proteome</keyword>
<dbReference type="InterPro" id="IPR051851">
    <property type="entry name" value="EFR3_Homologs"/>
</dbReference>
<feature type="compositionally biased region" description="Polar residues" evidence="2">
    <location>
        <begin position="189"/>
        <end position="200"/>
    </location>
</feature>
<dbReference type="Gene3D" id="1.25.10.10">
    <property type="entry name" value="Leucine-rich Repeat Variant"/>
    <property type="match status" value="1"/>
</dbReference>
<dbReference type="InterPro" id="IPR016024">
    <property type="entry name" value="ARM-type_fold"/>
</dbReference>
<evidence type="ECO:0000256" key="2">
    <source>
        <dbReference type="SAM" id="MobiDB-lite"/>
    </source>
</evidence>
<name>A0AAX7VVK5_ASTCA</name>
<dbReference type="Proteomes" id="UP000265100">
    <property type="component" value="Chromosome 15"/>
</dbReference>
<dbReference type="InterPro" id="IPR011989">
    <property type="entry name" value="ARM-like"/>
</dbReference>
<dbReference type="Pfam" id="PF21052">
    <property type="entry name" value="EFR3_ARM"/>
    <property type="match status" value="1"/>
</dbReference>
<evidence type="ECO:0008006" key="5">
    <source>
        <dbReference type="Google" id="ProtNLM"/>
    </source>
</evidence>
<reference evidence="3" key="3">
    <citation type="submission" date="2025-08" db="UniProtKB">
        <authorList>
            <consortium name="Ensembl"/>
        </authorList>
    </citation>
    <scope>IDENTIFICATION</scope>
</reference>
<accession>A0AAX7VVK5</accession>
<dbReference type="FunFam" id="1.25.10.10:FF:000393">
    <property type="entry name" value="EFR3 homolog Bb (S. cerevisiae)"/>
    <property type="match status" value="1"/>
</dbReference>
<reference evidence="3 4" key="1">
    <citation type="submission" date="2018-05" db="EMBL/GenBank/DDBJ databases">
        <authorList>
            <person name="Datahose"/>
        </authorList>
    </citation>
    <scope>NUCLEOTIDE SEQUENCE</scope>
</reference>
<comment type="similarity">
    <text evidence="1">Belongs to the EFR3 family.</text>
</comment>
<protein>
    <recommendedName>
        <fullName evidence="5">EFR3 homolog B</fullName>
    </recommendedName>
</protein>
<reference evidence="3" key="4">
    <citation type="submission" date="2025-09" db="UniProtKB">
        <authorList>
            <consortium name="Ensembl"/>
        </authorList>
    </citation>
    <scope>IDENTIFICATION</scope>
</reference>
<dbReference type="Ensembl" id="ENSACLT00000043150.1">
    <property type="protein sequence ID" value="ENSACLP00000085929.1"/>
    <property type="gene ID" value="ENSACLG00000015187.2"/>
</dbReference>
<proteinExistence type="inferred from homology"/>
<dbReference type="GeneTree" id="ENSGT00390000002143"/>
<evidence type="ECO:0000313" key="3">
    <source>
        <dbReference type="Ensembl" id="ENSACLP00000085929.1"/>
    </source>
</evidence>
<dbReference type="InterPro" id="IPR049152">
    <property type="entry name" value="EFR3-like_ARM"/>
</dbReference>
<dbReference type="AlphaFoldDB" id="A0AAX7VVK5"/>
<evidence type="ECO:0000256" key="1">
    <source>
        <dbReference type="ARBA" id="ARBA00010216"/>
    </source>
</evidence>
<reference evidence="4" key="2">
    <citation type="submission" date="2023-03" db="EMBL/GenBank/DDBJ databases">
        <authorList>
            <consortium name="Wellcome Sanger Institute Data Sharing"/>
        </authorList>
    </citation>
    <scope>NUCLEOTIDE SEQUENCE [LARGE SCALE GENOMIC DNA]</scope>
</reference>
<evidence type="ECO:0000313" key="4">
    <source>
        <dbReference type="Proteomes" id="UP000265100"/>
    </source>
</evidence>
<dbReference type="GO" id="GO:0072659">
    <property type="term" value="P:protein localization to plasma membrane"/>
    <property type="evidence" value="ECO:0007669"/>
    <property type="project" value="TreeGrafter"/>
</dbReference>
<organism evidence="3 4">
    <name type="scientific">Astatotilapia calliptera</name>
    <name type="common">Eastern happy</name>
    <name type="synonym">Chromis callipterus</name>
    <dbReference type="NCBI Taxonomy" id="8154"/>
    <lineage>
        <taxon>Eukaryota</taxon>
        <taxon>Metazoa</taxon>
        <taxon>Chordata</taxon>
        <taxon>Craniata</taxon>
        <taxon>Vertebrata</taxon>
        <taxon>Euteleostomi</taxon>
        <taxon>Actinopterygii</taxon>
        <taxon>Neopterygii</taxon>
        <taxon>Teleostei</taxon>
        <taxon>Neoteleostei</taxon>
        <taxon>Acanthomorphata</taxon>
        <taxon>Ovalentaria</taxon>
        <taxon>Cichlomorphae</taxon>
        <taxon>Cichliformes</taxon>
        <taxon>Cichlidae</taxon>
        <taxon>African cichlids</taxon>
        <taxon>Pseudocrenilabrinae</taxon>
        <taxon>Haplochromini</taxon>
        <taxon>Astatotilapia</taxon>
    </lineage>
</organism>
<dbReference type="GO" id="GO:0005886">
    <property type="term" value="C:plasma membrane"/>
    <property type="evidence" value="ECO:0007669"/>
    <property type="project" value="TreeGrafter"/>
</dbReference>
<feature type="region of interest" description="Disordered" evidence="2">
    <location>
        <begin position="189"/>
        <end position="208"/>
    </location>
</feature>
<dbReference type="PANTHER" id="PTHR12444">
    <property type="entry name" value="PROTEIN EFR3 HOMOLOG CMP44E"/>
    <property type="match status" value="1"/>
</dbReference>